<dbReference type="Proteomes" id="UP000001774">
    <property type="component" value="Segment"/>
</dbReference>
<accession>Q7Y5F8</accession>
<dbReference type="RefSeq" id="NP_859006.1">
    <property type="nucleotide sequence ID" value="NC_004902.1"/>
</dbReference>
<sequence length="124" mass="14257">MARTSILAGLTPSKKLLPQELLLRRSITSSTRLTGNDQQALHHQSQWWCIAKQRTLTQRRQTMKHLPPGFTMAFNESTNELVPMLKIEDTQHFLGYYPTPAEAYAAVRAAYSIHRHYQDQINHG</sequence>
<organism evidence="1 2">
    <name type="scientific">Xanthomonas phage Xp10</name>
    <dbReference type="NCBI Taxonomy" id="2907956"/>
    <lineage>
        <taxon>Viruses</taxon>
        <taxon>Duplodnaviria</taxon>
        <taxon>Heunggongvirae</taxon>
        <taxon>Uroviricota</taxon>
        <taxon>Caudoviricetes</taxon>
        <taxon>Xipdecavirus</taxon>
        <taxon>Xipdecavirus Xp10</taxon>
    </lineage>
</organism>
<protein>
    <submittedName>
        <fullName evidence="1">58R</fullName>
    </submittedName>
</protein>
<dbReference type="EMBL" id="AY299121">
    <property type="protein sequence ID" value="AAP58726.1"/>
    <property type="molecule type" value="Genomic_DNA"/>
</dbReference>
<proteinExistence type="predicted"/>
<dbReference type="KEGG" id="vg:2648386"/>
<name>Q7Y5F8_9CAUD</name>
<evidence type="ECO:0000313" key="2">
    <source>
        <dbReference type="Proteomes" id="UP000001774"/>
    </source>
</evidence>
<dbReference type="GeneID" id="2648386"/>
<keyword evidence="2" id="KW-1185">Reference proteome</keyword>
<evidence type="ECO:0000313" key="1">
    <source>
        <dbReference type="EMBL" id="AAP58726.1"/>
    </source>
</evidence>
<reference evidence="1 2" key="1">
    <citation type="journal article" date="2003" name="J. Mol. Biol.">
        <title>Genome of Xanthomonas oryzae bacteriophage Xp10: an odd T-odd phage.</title>
        <authorList>
            <person name="Yuzenkova J."/>
            <person name="Nechaev S."/>
            <person name="Berlin J."/>
            <person name="Rogulja D."/>
            <person name="Kuznedelov K."/>
            <person name="Inman R."/>
            <person name="Mushegian A."/>
            <person name="Severinov K."/>
        </authorList>
    </citation>
    <scope>NUCLEOTIDE SEQUENCE</scope>
</reference>